<proteinExistence type="predicted"/>
<dbReference type="OrthoDB" id="3437960at2759"/>
<feature type="domain" description="C2H2-type" evidence="9">
    <location>
        <begin position="263"/>
        <end position="289"/>
    </location>
</feature>
<name>A0A6A4H8Z1_9AGAR</name>
<evidence type="ECO:0000256" key="5">
    <source>
        <dbReference type="ARBA" id="ARBA00023015"/>
    </source>
</evidence>
<dbReference type="InterPro" id="IPR013087">
    <property type="entry name" value="Znf_C2H2_type"/>
</dbReference>
<evidence type="ECO:0000256" key="2">
    <source>
        <dbReference type="ARBA" id="ARBA00022723"/>
    </source>
</evidence>
<gene>
    <name evidence="10" type="ORF">BT96DRAFT_1022626</name>
</gene>
<protein>
    <recommendedName>
        <fullName evidence="9">C2H2-type domain-containing protein</fullName>
    </recommendedName>
</protein>
<evidence type="ECO:0000256" key="4">
    <source>
        <dbReference type="ARBA" id="ARBA00022833"/>
    </source>
</evidence>
<sequence length="289" mass="32685">MFRLYSHASVARPPKIKLSGKLSCRFSSTNHPAALTLSTGQRLYYSSSSSVFNSLQLNDAATRSRCASTAPYHRLLPDARPTQRGKSLAKNLRPYYITGYIKRIYSTDAHDGGAKFICEYLDCGRSFSVKSNLYQHVRNAHLGIRYPCEYPNCDKTFSLKANLKHHINAVHKGLKYACDCGKIFSHKSSLWNHIAVAHKSAQYPCVYPGCGKSFNSRGNLSYHNDTAHKGVRYSCAHPDCGKVFWSKFNLKEHINAAHKCMEHACPSCSKHFKWKSNLSRHIKRKHTVL</sequence>
<keyword evidence="4" id="KW-0862">Zinc</keyword>
<evidence type="ECO:0000313" key="10">
    <source>
        <dbReference type="EMBL" id="KAE9394266.1"/>
    </source>
</evidence>
<feature type="domain" description="C2H2-type" evidence="9">
    <location>
        <begin position="233"/>
        <end position="258"/>
    </location>
</feature>
<keyword evidence="11" id="KW-1185">Reference proteome</keyword>
<dbReference type="GO" id="GO:0008270">
    <property type="term" value="F:zinc ion binding"/>
    <property type="evidence" value="ECO:0007669"/>
    <property type="project" value="UniProtKB-KW"/>
</dbReference>
<dbReference type="GO" id="GO:0006357">
    <property type="term" value="P:regulation of transcription by RNA polymerase II"/>
    <property type="evidence" value="ECO:0007669"/>
    <property type="project" value="TreeGrafter"/>
</dbReference>
<organism evidence="10 11">
    <name type="scientific">Gymnopus androsaceus JB14</name>
    <dbReference type="NCBI Taxonomy" id="1447944"/>
    <lineage>
        <taxon>Eukaryota</taxon>
        <taxon>Fungi</taxon>
        <taxon>Dikarya</taxon>
        <taxon>Basidiomycota</taxon>
        <taxon>Agaricomycotina</taxon>
        <taxon>Agaricomycetes</taxon>
        <taxon>Agaricomycetidae</taxon>
        <taxon>Agaricales</taxon>
        <taxon>Marasmiineae</taxon>
        <taxon>Omphalotaceae</taxon>
        <taxon>Gymnopus</taxon>
    </lineage>
</organism>
<keyword evidence="5" id="KW-0805">Transcription regulation</keyword>
<dbReference type="SMART" id="SM00355">
    <property type="entry name" value="ZnF_C2H2"/>
    <property type="match status" value="6"/>
</dbReference>
<feature type="domain" description="C2H2-type" evidence="9">
    <location>
        <begin position="203"/>
        <end position="233"/>
    </location>
</feature>
<evidence type="ECO:0000256" key="3">
    <source>
        <dbReference type="ARBA" id="ARBA00022771"/>
    </source>
</evidence>
<dbReference type="AlphaFoldDB" id="A0A6A4H8Z1"/>
<dbReference type="PROSITE" id="PS50157">
    <property type="entry name" value="ZINC_FINGER_C2H2_2"/>
    <property type="match status" value="6"/>
</dbReference>
<keyword evidence="6" id="KW-0804">Transcription</keyword>
<dbReference type="Gene3D" id="3.30.160.60">
    <property type="entry name" value="Classic Zinc Finger"/>
    <property type="match status" value="5"/>
</dbReference>
<evidence type="ECO:0000256" key="6">
    <source>
        <dbReference type="ARBA" id="ARBA00023163"/>
    </source>
</evidence>
<dbReference type="SUPFAM" id="SSF57667">
    <property type="entry name" value="beta-beta-alpha zinc fingers"/>
    <property type="match status" value="3"/>
</dbReference>
<evidence type="ECO:0000256" key="7">
    <source>
        <dbReference type="ARBA" id="ARBA00023242"/>
    </source>
</evidence>
<dbReference type="PROSITE" id="PS00028">
    <property type="entry name" value="ZINC_FINGER_C2H2_1"/>
    <property type="match status" value="5"/>
</dbReference>
<accession>A0A6A4H8Z1</accession>
<keyword evidence="3 8" id="KW-0863">Zinc-finger</keyword>
<feature type="domain" description="C2H2-type" evidence="9">
    <location>
        <begin position="116"/>
        <end position="146"/>
    </location>
</feature>
<dbReference type="Proteomes" id="UP000799118">
    <property type="component" value="Unassembled WGS sequence"/>
</dbReference>
<feature type="domain" description="C2H2-type" evidence="9">
    <location>
        <begin position="176"/>
        <end position="203"/>
    </location>
</feature>
<evidence type="ECO:0000256" key="8">
    <source>
        <dbReference type="PROSITE-ProRule" id="PRU00042"/>
    </source>
</evidence>
<keyword evidence="2" id="KW-0479">Metal-binding</keyword>
<dbReference type="PANTHER" id="PTHR46179:SF13">
    <property type="entry name" value="C2H2-TYPE DOMAIN-CONTAINING PROTEIN"/>
    <property type="match status" value="1"/>
</dbReference>
<dbReference type="InterPro" id="IPR036236">
    <property type="entry name" value="Znf_C2H2_sf"/>
</dbReference>
<comment type="subcellular location">
    <subcellularLocation>
        <location evidence="1">Nucleus</location>
    </subcellularLocation>
</comment>
<reference evidence="10" key="1">
    <citation type="journal article" date="2019" name="Environ. Microbiol.">
        <title>Fungal ecological strategies reflected in gene transcription - a case study of two litter decomposers.</title>
        <authorList>
            <person name="Barbi F."/>
            <person name="Kohler A."/>
            <person name="Barry K."/>
            <person name="Baskaran P."/>
            <person name="Daum C."/>
            <person name="Fauchery L."/>
            <person name="Ihrmark K."/>
            <person name="Kuo A."/>
            <person name="LaButti K."/>
            <person name="Lipzen A."/>
            <person name="Morin E."/>
            <person name="Grigoriev I.V."/>
            <person name="Henrissat B."/>
            <person name="Lindahl B."/>
            <person name="Martin F."/>
        </authorList>
    </citation>
    <scope>NUCLEOTIDE SEQUENCE</scope>
    <source>
        <strain evidence="10">JB14</strain>
    </source>
</reference>
<keyword evidence="7" id="KW-0539">Nucleus</keyword>
<evidence type="ECO:0000256" key="1">
    <source>
        <dbReference type="ARBA" id="ARBA00004123"/>
    </source>
</evidence>
<evidence type="ECO:0000259" key="9">
    <source>
        <dbReference type="PROSITE" id="PS50157"/>
    </source>
</evidence>
<feature type="domain" description="C2H2-type" evidence="9">
    <location>
        <begin position="146"/>
        <end position="176"/>
    </location>
</feature>
<dbReference type="Pfam" id="PF00096">
    <property type="entry name" value="zf-C2H2"/>
    <property type="match status" value="5"/>
</dbReference>
<evidence type="ECO:0000313" key="11">
    <source>
        <dbReference type="Proteomes" id="UP000799118"/>
    </source>
</evidence>
<dbReference type="PANTHER" id="PTHR46179">
    <property type="entry name" value="ZINC FINGER PROTEIN"/>
    <property type="match status" value="1"/>
</dbReference>
<dbReference type="EMBL" id="ML769553">
    <property type="protein sequence ID" value="KAE9394266.1"/>
    <property type="molecule type" value="Genomic_DNA"/>
</dbReference>
<dbReference type="GO" id="GO:0005634">
    <property type="term" value="C:nucleus"/>
    <property type="evidence" value="ECO:0007669"/>
    <property type="project" value="UniProtKB-SubCell"/>
</dbReference>
<dbReference type="InterPro" id="IPR051061">
    <property type="entry name" value="Zinc_finger_trans_reg"/>
</dbReference>